<name>S5DSD4_9ACTN</name>
<accession>S5DSD4</accession>
<proteinExistence type="predicted"/>
<organism evidence="1">
    <name type="scientific">Candidatus Actinomarina minuta</name>
    <dbReference type="NCBI Taxonomy" id="1389454"/>
    <lineage>
        <taxon>Bacteria</taxon>
        <taxon>Bacillati</taxon>
        <taxon>Actinomycetota</taxon>
        <taxon>Actinomycetes</taxon>
        <taxon>Candidatus Actinomarinidae</taxon>
        <taxon>Candidatus Actinomarinales</taxon>
        <taxon>Candidatus Actinomarineae</taxon>
        <taxon>Candidatus Actinomarinaceae</taxon>
        <taxon>Candidatus Actinomarina</taxon>
    </lineage>
</organism>
<evidence type="ECO:0000313" key="1">
    <source>
        <dbReference type="EMBL" id="AGQ19885.1"/>
    </source>
</evidence>
<protein>
    <submittedName>
        <fullName evidence="1">MedDCM-OCT-S43-C48-cds26</fullName>
    </submittedName>
</protein>
<dbReference type="AlphaFoldDB" id="S5DSD4"/>
<dbReference type="EMBL" id="KC811145">
    <property type="protein sequence ID" value="AGQ19885.1"/>
    <property type="molecule type" value="Genomic_DNA"/>
</dbReference>
<reference evidence="1" key="1">
    <citation type="journal article" date="2013" name="Sci. Rep.">
        <title>Metagenomics uncovers a new group of low GC and ultra-small marine Actinobacteria.</title>
        <authorList>
            <person name="Ghai R."/>
            <person name="Mizuno C.M."/>
            <person name="Picazo A."/>
            <person name="Camacho A."/>
            <person name="Rodriguez-Valera F."/>
        </authorList>
    </citation>
    <scope>NUCLEOTIDE SEQUENCE</scope>
</reference>
<sequence length="42" mass="4986">MLPNVNWFLPYKEEVTGSNPVAPTRVFQKSLHIKKDIKFKRQ</sequence>